<feature type="compositionally biased region" description="Polar residues" evidence="1">
    <location>
        <begin position="82"/>
        <end position="93"/>
    </location>
</feature>
<feature type="region of interest" description="Disordered" evidence="1">
    <location>
        <begin position="40"/>
        <end position="93"/>
    </location>
</feature>
<organism evidence="2 3">
    <name type="scientific">Sporothrix eucalyptigena</name>
    <dbReference type="NCBI Taxonomy" id="1812306"/>
    <lineage>
        <taxon>Eukaryota</taxon>
        <taxon>Fungi</taxon>
        <taxon>Dikarya</taxon>
        <taxon>Ascomycota</taxon>
        <taxon>Pezizomycotina</taxon>
        <taxon>Sordariomycetes</taxon>
        <taxon>Sordariomycetidae</taxon>
        <taxon>Ophiostomatales</taxon>
        <taxon>Ophiostomataceae</taxon>
        <taxon>Sporothrix</taxon>
    </lineage>
</organism>
<comment type="caution">
    <text evidence="2">The sequence shown here is derived from an EMBL/GenBank/DDBJ whole genome shotgun (WGS) entry which is preliminary data.</text>
</comment>
<gene>
    <name evidence="2" type="ORF">SEUCBS140593_003915</name>
</gene>
<evidence type="ECO:0000313" key="3">
    <source>
        <dbReference type="Proteomes" id="UP001642482"/>
    </source>
</evidence>
<evidence type="ECO:0000256" key="1">
    <source>
        <dbReference type="SAM" id="MobiDB-lite"/>
    </source>
</evidence>
<dbReference type="EMBL" id="CAWUHD010000032">
    <property type="protein sequence ID" value="CAK7219514.1"/>
    <property type="molecule type" value="Genomic_DNA"/>
</dbReference>
<reference evidence="2 3" key="1">
    <citation type="submission" date="2024-01" db="EMBL/GenBank/DDBJ databases">
        <authorList>
            <person name="Allen C."/>
            <person name="Tagirdzhanova G."/>
        </authorList>
    </citation>
    <scope>NUCLEOTIDE SEQUENCE [LARGE SCALE GENOMIC DNA]</scope>
</reference>
<accession>A0ABP0BIV5</accession>
<dbReference type="Proteomes" id="UP001642482">
    <property type="component" value="Unassembled WGS sequence"/>
</dbReference>
<proteinExistence type="predicted"/>
<evidence type="ECO:0000313" key="2">
    <source>
        <dbReference type="EMBL" id="CAK7219514.1"/>
    </source>
</evidence>
<sequence>MTLPPNIVAKAAGKAPQAPLEAPARKIVVEAPVEIHLLVADHAAPRSPTPSPPSPPIPPKRLLRSLRPSPLPKTPTRLEPYQQPSAYESFSRQ</sequence>
<feature type="compositionally biased region" description="Pro residues" evidence="1">
    <location>
        <begin position="47"/>
        <end position="59"/>
    </location>
</feature>
<protein>
    <submittedName>
        <fullName evidence="2">Uncharacterized protein</fullName>
    </submittedName>
</protein>
<keyword evidence="3" id="KW-1185">Reference proteome</keyword>
<name>A0ABP0BIV5_9PEZI</name>